<name>A0A4Y2FI32_ARAVE</name>
<comment type="caution">
    <text evidence="1">The sequence shown here is derived from an EMBL/GenBank/DDBJ whole genome shotgun (WGS) entry which is preliminary data.</text>
</comment>
<accession>A0A4Y2FI32</accession>
<protein>
    <submittedName>
        <fullName evidence="1">Uncharacterized protein</fullName>
    </submittedName>
</protein>
<proteinExistence type="predicted"/>
<keyword evidence="2" id="KW-1185">Reference proteome</keyword>
<sequence>MVEVKSVVIKRPPARVLKSLASEYRLRCRHRHLTMVQKLKVLPKIILELFYNGMTSMVQWYGLSFGNGEFQIRNPIPLKNRQRPVDLVRINSLIPKRLFSSCSFQPGLFGRERHELDSPNVGGPLPHPCYNLPLRRTEMVCGWQR</sequence>
<evidence type="ECO:0000313" key="1">
    <source>
        <dbReference type="EMBL" id="GBM40657.1"/>
    </source>
</evidence>
<gene>
    <name evidence="1" type="ORF">AVEN_111285_1</name>
</gene>
<organism evidence="1 2">
    <name type="scientific">Araneus ventricosus</name>
    <name type="common">Orbweaver spider</name>
    <name type="synonym">Epeira ventricosa</name>
    <dbReference type="NCBI Taxonomy" id="182803"/>
    <lineage>
        <taxon>Eukaryota</taxon>
        <taxon>Metazoa</taxon>
        <taxon>Ecdysozoa</taxon>
        <taxon>Arthropoda</taxon>
        <taxon>Chelicerata</taxon>
        <taxon>Arachnida</taxon>
        <taxon>Araneae</taxon>
        <taxon>Araneomorphae</taxon>
        <taxon>Entelegynae</taxon>
        <taxon>Araneoidea</taxon>
        <taxon>Araneidae</taxon>
        <taxon>Araneus</taxon>
    </lineage>
</organism>
<evidence type="ECO:0000313" key="2">
    <source>
        <dbReference type="Proteomes" id="UP000499080"/>
    </source>
</evidence>
<dbReference type="AlphaFoldDB" id="A0A4Y2FI32"/>
<dbReference type="Proteomes" id="UP000499080">
    <property type="component" value="Unassembled WGS sequence"/>
</dbReference>
<dbReference type="EMBL" id="BGPR01000938">
    <property type="protein sequence ID" value="GBM40657.1"/>
    <property type="molecule type" value="Genomic_DNA"/>
</dbReference>
<reference evidence="1 2" key="1">
    <citation type="journal article" date="2019" name="Sci. Rep.">
        <title>Orb-weaving spider Araneus ventricosus genome elucidates the spidroin gene catalogue.</title>
        <authorList>
            <person name="Kono N."/>
            <person name="Nakamura H."/>
            <person name="Ohtoshi R."/>
            <person name="Moran D.A.P."/>
            <person name="Shinohara A."/>
            <person name="Yoshida Y."/>
            <person name="Fujiwara M."/>
            <person name="Mori M."/>
            <person name="Tomita M."/>
            <person name="Arakawa K."/>
        </authorList>
    </citation>
    <scope>NUCLEOTIDE SEQUENCE [LARGE SCALE GENOMIC DNA]</scope>
</reference>